<protein>
    <submittedName>
        <fullName evidence="1">Uncharacterized protein</fullName>
    </submittedName>
</protein>
<dbReference type="EMBL" id="CP133720">
    <property type="protein sequence ID" value="WMW80784.1"/>
    <property type="molecule type" value="Genomic_DNA"/>
</dbReference>
<dbReference type="Proteomes" id="UP001181355">
    <property type="component" value="Chromosome"/>
</dbReference>
<accession>A0ABY9RJC9</accession>
<sequence length="97" mass="11172">MLFEDLPLHDASLLEVRVDWNICQCAFRVLPASQISHDLIFDKFKHIELPRHESWGPSISILETRIAAPQIFEIVLQSGDVLRIEAMNWSFVQTPNS</sequence>
<keyword evidence="2" id="KW-1185">Reference proteome</keyword>
<gene>
    <name evidence="1" type="ORF">RF679_00550</name>
</gene>
<proteinExistence type="predicted"/>
<name>A0ABY9RJC9_9BURK</name>
<dbReference type="RefSeq" id="WP_309482275.1">
    <property type="nucleotide sequence ID" value="NZ_CP133720.1"/>
</dbReference>
<evidence type="ECO:0000313" key="2">
    <source>
        <dbReference type="Proteomes" id="UP001181355"/>
    </source>
</evidence>
<reference evidence="1" key="1">
    <citation type="submission" date="2023-09" db="EMBL/GenBank/DDBJ databases">
        <title>Undibacterium sp. 20NA77.5 isolated from freshwater.</title>
        <authorList>
            <person name="Le V."/>
            <person name="Ko S.-R."/>
            <person name="Ahn C.-Y."/>
            <person name="Oh H.-M."/>
        </authorList>
    </citation>
    <scope>NUCLEOTIDE SEQUENCE</scope>
    <source>
        <strain evidence="1">20NA77.5</strain>
    </source>
</reference>
<evidence type="ECO:0000313" key="1">
    <source>
        <dbReference type="EMBL" id="WMW80784.1"/>
    </source>
</evidence>
<organism evidence="1 2">
    <name type="scientific">Undibacterium cyanobacteriorum</name>
    <dbReference type="NCBI Taxonomy" id="3073561"/>
    <lineage>
        <taxon>Bacteria</taxon>
        <taxon>Pseudomonadati</taxon>
        <taxon>Pseudomonadota</taxon>
        <taxon>Betaproteobacteria</taxon>
        <taxon>Burkholderiales</taxon>
        <taxon>Oxalobacteraceae</taxon>
        <taxon>Undibacterium</taxon>
    </lineage>
</organism>